<accession>A0ABT6WRK8</accession>
<evidence type="ECO:0000313" key="2">
    <source>
        <dbReference type="EMBL" id="MDI6102372.1"/>
    </source>
</evidence>
<dbReference type="RefSeq" id="WP_282763408.1">
    <property type="nucleotide sequence ID" value="NZ_JASCTH010000019.1"/>
</dbReference>
<dbReference type="Pfam" id="PF03476">
    <property type="entry name" value="MOSC_N"/>
    <property type="match status" value="1"/>
</dbReference>
<keyword evidence="3" id="KW-1185">Reference proteome</keyword>
<name>A0ABT6WRK8_9ACTN</name>
<dbReference type="Proteomes" id="UP001241758">
    <property type="component" value="Unassembled WGS sequence"/>
</dbReference>
<dbReference type="PROSITE" id="PS51340">
    <property type="entry name" value="MOSC"/>
    <property type="match status" value="1"/>
</dbReference>
<proteinExistence type="predicted"/>
<feature type="domain" description="MOSC" evidence="1">
    <location>
        <begin position="126"/>
        <end position="325"/>
    </location>
</feature>
<evidence type="ECO:0000259" key="1">
    <source>
        <dbReference type="PROSITE" id="PS51340"/>
    </source>
</evidence>
<evidence type="ECO:0000313" key="3">
    <source>
        <dbReference type="Proteomes" id="UP001241758"/>
    </source>
</evidence>
<dbReference type="InterPro" id="IPR005302">
    <property type="entry name" value="MoCF_Sase_C"/>
</dbReference>
<dbReference type="EMBL" id="JASCTH010000019">
    <property type="protein sequence ID" value="MDI6102372.1"/>
    <property type="molecule type" value="Genomic_DNA"/>
</dbReference>
<dbReference type="InterPro" id="IPR005303">
    <property type="entry name" value="MOCOS_middle"/>
</dbReference>
<comment type="caution">
    <text evidence="2">The sequence shown here is derived from an EMBL/GenBank/DDBJ whole genome shotgun (WGS) entry which is preliminary data.</text>
</comment>
<dbReference type="InterPro" id="IPR011037">
    <property type="entry name" value="Pyrv_Knase-like_insert_dom_sf"/>
</dbReference>
<protein>
    <submittedName>
        <fullName evidence="2">MOSC N-terminal beta barrel domain-containing protein</fullName>
    </submittedName>
</protein>
<dbReference type="Gene3D" id="2.40.33.20">
    <property type="entry name" value="PK beta-barrel domain-like"/>
    <property type="match status" value="1"/>
</dbReference>
<dbReference type="Pfam" id="PF03473">
    <property type="entry name" value="MOSC"/>
    <property type="match status" value="1"/>
</dbReference>
<sequence length="325" mass="33973">MLLTEIRRFPVKSMLGELVSAAEVTERGLAGDRAWAVRDPDGKFGSGKNTRRFRRMPGLFGFRAQAAPTALPPAFTSVGLTPADHPALAPLGHLALTPADHPALTPADHPAPIVELPDGRRFAADDPAGHRAISEVLGRTVTLTPEAAIPHHDEGPVSLITSASLRALTMLSAPEPDGTGIDPLRFRANLLIDLPAPDLPGVAIPGVGVSGACVSGAGISGVGVTGASMPGADKPGLDIPGVGAPGISFPEDGWPGRHLRVGAEVVLRVVRPLIRCVMIDMPQDRATERGDLLKALATHHEMTFGVFATVENPGRITTGDECRWL</sequence>
<organism evidence="2 3">
    <name type="scientific">Actinoplanes sandaracinus</name>
    <dbReference type="NCBI Taxonomy" id="3045177"/>
    <lineage>
        <taxon>Bacteria</taxon>
        <taxon>Bacillati</taxon>
        <taxon>Actinomycetota</taxon>
        <taxon>Actinomycetes</taxon>
        <taxon>Micromonosporales</taxon>
        <taxon>Micromonosporaceae</taxon>
        <taxon>Actinoplanes</taxon>
    </lineage>
</organism>
<dbReference type="SUPFAM" id="SSF50800">
    <property type="entry name" value="PK beta-barrel domain-like"/>
    <property type="match status" value="2"/>
</dbReference>
<reference evidence="2 3" key="1">
    <citation type="submission" date="2023-05" db="EMBL/GenBank/DDBJ databases">
        <title>Actinoplanes sp. NEAU-A12 genome sequencing.</title>
        <authorList>
            <person name="Wang Z.-S."/>
        </authorList>
    </citation>
    <scope>NUCLEOTIDE SEQUENCE [LARGE SCALE GENOMIC DNA]</scope>
    <source>
        <strain evidence="2 3">NEAU-A12</strain>
    </source>
</reference>
<gene>
    <name evidence="2" type="ORF">QLQ12_27510</name>
</gene>